<evidence type="ECO:0000256" key="7">
    <source>
        <dbReference type="SAM" id="MobiDB-lite"/>
    </source>
</evidence>
<evidence type="ECO:0000256" key="6">
    <source>
        <dbReference type="ARBA" id="ARBA00026055"/>
    </source>
</evidence>
<dbReference type="SMART" id="SM00673">
    <property type="entry name" value="CARP"/>
    <property type="match status" value="1"/>
</dbReference>
<comment type="caution">
    <text evidence="9">The sequence shown here is derived from an EMBL/GenBank/DDBJ whole genome shotgun (WGS) entry which is preliminary data.</text>
</comment>
<keyword evidence="3" id="KW-0963">Cytoplasm</keyword>
<dbReference type="InterPro" id="IPR027684">
    <property type="entry name" value="TBCC"/>
</dbReference>
<dbReference type="PANTHER" id="PTHR15139:SF0">
    <property type="entry name" value="TUBULIN-SPECIFIC CHAPERONE C"/>
    <property type="match status" value="1"/>
</dbReference>
<keyword evidence="10" id="KW-1185">Reference proteome</keyword>
<comment type="similarity">
    <text evidence="2">Belongs to the TBCC family.</text>
</comment>
<evidence type="ECO:0000256" key="2">
    <source>
        <dbReference type="ARBA" id="ARBA00008848"/>
    </source>
</evidence>
<evidence type="ECO:0000313" key="10">
    <source>
        <dbReference type="Proteomes" id="UP001479436"/>
    </source>
</evidence>
<proteinExistence type="inferred from homology"/>
<dbReference type="Pfam" id="PF07986">
    <property type="entry name" value="TBCC"/>
    <property type="match status" value="1"/>
</dbReference>
<protein>
    <recommendedName>
        <fullName evidence="8">C-CAP/cofactor C-like domain-containing protein</fullName>
    </recommendedName>
</protein>
<dbReference type="PANTHER" id="PTHR15139">
    <property type="entry name" value="TUBULIN FOLDING COFACTOR C"/>
    <property type="match status" value="1"/>
</dbReference>
<dbReference type="EMBL" id="JASJQH010006878">
    <property type="protein sequence ID" value="KAK9729621.1"/>
    <property type="molecule type" value="Genomic_DNA"/>
</dbReference>
<evidence type="ECO:0000259" key="8">
    <source>
        <dbReference type="PROSITE" id="PS51329"/>
    </source>
</evidence>
<sequence length="322" mass="36451">MSLETDVKNQAAQFWSEFKNRKQDIEQDLNGLDTLSKTQLPKAFDSILQAISNLEKAVNEALVYIPAYDERQYSQSLKELSATYTVKKSQLTPKSKFSFKSKRGKTAEKPDTSALKTDPSLPVTTQSTTQANYTFADRSNAYLNFDSSITNTNSQSKDCLLHNLRNCIVNLVSETPLTALLVDTLENCIVLCGPLAGSLIAHRVKNCVLVLACHQFRLHESTNLDIFLHVTSHPIIEDSTQLRFGRYNINYEHMDSLYQASGLNREVNMFSQVEDFNWLKKIESPNWTLIPDELTPTSEALPLEQPEDVRSTLLQHLPTKFN</sequence>
<dbReference type="InterPro" id="IPR016098">
    <property type="entry name" value="CAP/MinC_C"/>
</dbReference>
<evidence type="ECO:0000256" key="4">
    <source>
        <dbReference type="ARBA" id="ARBA00022990"/>
    </source>
</evidence>
<dbReference type="Gene3D" id="1.20.58.1250">
    <property type="entry name" value="Tubulin Binding Cofactor C, N-terminal domain"/>
    <property type="match status" value="1"/>
</dbReference>
<dbReference type="InterPro" id="IPR031925">
    <property type="entry name" value="TBCC_N"/>
</dbReference>
<feature type="region of interest" description="Disordered" evidence="7">
    <location>
        <begin position="98"/>
        <end position="123"/>
    </location>
</feature>
<feature type="domain" description="C-CAP/cofactor C-like" evidence="8">
    <location>
        <begin position="119"/>
        <end position="278"/>
    </location>
</feature>
<evidence type="ECO:0000256" key="5">
    <source>
        <dbReference type="ARBA" id="ARBA00023186"/>
    </source>
</evidence>
<keyword evidence="4" id="KW-0007">Acetylation</keyword>
<keyword evidence="5" id="KW-0143">Chaperone</keyword>
<accession>A0ABR2WBM8</accession>
<comment type="subcellular location">
    <subcellularLocation>
        <location evidence="1">Cytoplasm</location>
    </subcellularLocation>
</comment>
<dbReference type="InterPro" id="IPR017901">
    <property type="entry name" value="C-CAP_CF_C-like"/>
</dbReference>
<name>A0ABR2WBM8_9FUNG</name>
<organism evidence="9 10">
    <name type="scientific">Basidiobolus ranarum</name>
    <dbReference type="NCBI Taxonomy" id="34480"/>
    <lineage>
        <taxon>Eukaryota</taxon>
        <taxon>Fungi</taxon>
        <taxon>Fungi incertae sedis</taxon>
        <taxon>Zoopagomycota</taxon>
        <taxon>Entomophthoromycotina</taxon>
        <taxon>Basidiobolomycetes</taxon>
        <taxon>Basidiobolales</taxon>
        <taxon>Basidiobolaceae</taxon>
        <taxon>Basidiobolus</taxon>
    </lineage>
</organism>
<dbReference type="PROSITE" id="PS51329">
    <property type="entry name" value="C_CAP_COFACTOR_C"/>
    <property type="match status" value="1"/>
</dbReference>
<reference evidence="9 10" key="1">
    <citation type="submission" date="2023-04" db="EMBL/GenBank/DDBJ databases">
        <title>Genome of Basidiobolus ranarum AG-B5.</title>
        <authorList>
            <person name="Stajich J.E."/>
            <person name="Carter-House D."/>
            <person name="Gryganskyi A."/>
        </authorList>
    </citation>
    <scope>NUCLEOTIDE SEQUENCE [LARGE SCALE GENOMIC DNA]</scope>
    <source>
        <strain evidence="9 10">AG-B5</strain>
    </source>
</reference>
<evidence type="ECO:0000256" key="3">
    <source>
        <dbReference type="ARBA" id="ARBA00022490"/>
    </source>
</evidence>
<evidence type="ECO:0000313" key="9">
    <source>
        <dbReference type="EMBL" id="KAK9729621.1"/>
    </source>
</evidence>
<dbReference type="InterPro" id="IPR038397">
    <property type="entry name" value="TBCC_N_sf"/>
</dbReference>
<comment type="subunit">
    <text evidence="6">Supercomplex made of cofactors A to E. Cofactors A and D function by capturing and stabilizing tubulin in a quasi-native conformation. Cofactor E binds to the cofactor D-tubulin complex; interaction with cofactor C then causes the release of tubulin polypeptides that are committed to the native state.</text>
</comment>
<gene>
    <name evidence="9" type="ORF">K7432_000139</name>
</gene>
<dbReference type="Proteomes" id="UP001479436">
    <property type="component" value="Unassembled WGS sequence"/>
</dbReference>
<dbReference type="Gene3D" id="2.160.20.70">
    <property type="match status" value="1"/>
</dbReference>
<evidence type="ECO:0000256" key="1">
    <source>
        <dbReference type="ARBA" id="ARBA00004496"/>
    </source>
</evidence>
<dbReference type="Pfam" id="PF16752">
    <property type="entry name" value="TBCC_N"/>
    <property type="match status" value="1"/>
</dbReference>
<dbReference type="InterPro" id="IPR006599">
    <property type="entry name" value="CARP_motif"/>
</dbReference>
<dbReference type="InterPro" id="IPR012945">
    <property type="entry name" value="Tubulin-bd_cofactor_C_dom"/>
</dbReference>